<keyword evidence="4" id="KW-0238">DNA-binding</keyword>
<name>A8LN64_DINSH</name>
<organism evidence="7 8">
    <name type="scientific">Dinoroseobacter shibae (strain DSM 16493 / NCIMB 14021 / DFL 12)</name>
    <dbReference type="NCBI Taxonomy" id="398580"/>
    <lineage>
        <taxon>Bacteria</taxon>
        <taxon>Pseudomonadati</taxon>
        <taxon>Pseudomonadota</taxon>
        <taxon>Alphaproteobacteria</taxon>
        <taxon>Rhodobacterales</taxon>
        <taxon>Roseobacteraceae</taxon>
        <taxon>Dinoroseobacter</taxon>
    </lineage>
</organism>
<dbReference type="SUPFAM" id="SSF53383">
    <property type="entry name" value="PLP-dependent transferases"/>
    <property type="match status" value="1"/>
</dbReference>
<feature type="domain" description="HTH gntR-type" evidence="6">
    <location>
        <begin position="19"/>
        <end position="87"/>
    </location>
</feature>
<dbReference type="GO" id="GO:0030170">
    <property type="term" value="F:pyridoxal phosphate binding"/>
    <property type="evidence" value="ECO:0007669"/>
    <property type="project" value="InterPro"/>
</dbReference>
<dbReference type="HOGENOM" id="CLU_017584_0_1_5"/>
<dbReference type="InterPro" id="IPR051446">
    <property type="entry name" value="HTH_trans_reg/aminotransferase"/>
</dbReference>
<dbReference type="PANTHER" id="PTHR46577:SF1">
    <property type="entry name" value="HTH-TYPE TRANSCRIPTIONAL REGULATORY PROTEIN GABR"/>
    <property type="match status" value="1"/>
</dbReference>
<dbReference type="OrthoDB" id="9808770at2"/>
<evidence type="ECO:0000313" key="8">
    <source>
        <dbReference type="Proteomes" id="UP000006833"/>
    </source>
</evidence>
<dbReference type="InterPro" id="IPR036388">
    <property type="entry name" value="WH-like_DNA-bd_sf"/>
</dbReference>
<evidence type="ECO:0000259" key="6">
    <source>
        <dbReference type="PROSITE" id="PS50949"/>
    </source>
</evidence>
<evidence type="ECO:0000256" key="2">
    <source>
        <dbReference type="ARBA" id="ARBA00022898"/>
    </source>
</evidence>
<dbReference type="InterPro" id="IPR004839">
    <property type="entry name" value="Aminotransferase_I/II_large"/>
</dbReference>
<keyword evidence="2" id="KW-0663">Pyridoxal phosphate</keyword>
<dbReference type="EMBL" id="CP000830">
    <property type="protein sequence ID" value="ABV93577.1"/>
    <property type="molecule type" value="Genomic_DNA"/>
</dbReference>
<dbReference type="GO" id="GO:0003700">
    <property type="term" value="F:DNA-binding transcription factor activity"/>
    <property type="evidence" value="ECO:0007669"/>
    <property type="project" value="InterPro"/>
</dbReference>
<dbReference type="Pfam" id="PF00155">
    <property type="entry name" value="Aminotran_1_2"/>
    <property type="match status" value="1"/>
</dbReference>
<dbReference type="CDD" id="cd07377">
    <property type="entry name" value="WHTH_GntR"/>
    <property type="match status" value="1"/>
</dbReference>
<comment type="similarity">
    <text evidence="1">In the C-terminal section; belongs to the class-I pyridoxal-phosphate-dependent aminotransferase family.</text>
</comment>
<dbReference type="InterPro" id="IPR015421">
    <property type="entry name" value="PyrdxlP-dep_Trfase_major"/>
</dbReference>
<dbReference type="PROSITE" id="PS50949">
    <property type="entry name" value="HTH_GNTR"/>
    <property type="match status" value="1"/>
</dbReference>
<dbReference type="Pfam" id="PF00392">
    <property type="entry name" value="GntR"/>
    <property type="match status" value="1"/>
</dbReference>
<reference evidence="8" key="1">
    <citation type="journal article" date="2010" name="ISME J.">
        <title>The complete genome sequence of the algal symbiont Dinoroseobacter shibae: a hitchhiker's guide to life in the sea.</title>
        <authorList>
            <person name="Wagner-Dobler I."/>
            <person name="Ballhausen B."/>
            <person name="Berger M."/>
            <person name="Brinkhoff T."/>
            <person name="Buchholz I."/>
            <person name="Bunk B."/>
            <person name="Cypionka H."/>
            <person name="Daniel R."/>
            <person name="Drepper T."/>
            <person name="Gerdts G."/>
            <person name="Hahnke S."/>
            <person name="Han C."/>
            <person name="Jahn D."/>
            <person name="Kalhoefer D."/>
            <person name="Kiss H."/>
            <person name="Klenk H.P."/>
            <person name="Kyrpides N."/>
            <person name="Liebl W."/>
            <person name="Liesegang H."/>
            <person name="Meincke L."/>
            <person name="Pati A."/>
            <person name="Petersen J."/>
            <person name="Piekarski T."/>
            <person name="Pommerenke C."/>
            <person name="Pradella S."/>
            <person name="Pukall R."/>
            <person name="Rabus R."/>
            <person name="Stackebrandt E."/>
            <person name="Thole S."/>
            <person name="Thompson L."/>
            <person name="Tielen P."/>
            <person name="Tomasch J."/>
            <person name="von Jan M."/>
            <person name="Wanphrut N."/>
            <person name="Wichels A."/>
            <person name="Zech H."/>
            <person name="Simon M."/>
        </authorList>
    </citation>
    <scope>NUCLEOTIDE SEQUENCE [LARGE SCALE GENOMIC DNA]</scope>
    <source>
        <strain evidence="8">DSM 16493 / NCIMB 14021 / DFL 12</strain>
    </source>
</reference>
<dbReference type="Proteomes" id="UP000006833">
    <property type="component" value="Chromosome"/>
</dbReference>
<dbReference type="RefSeq" id="WP_012178507.1">
    <property type="nucleotide sequence ID" value="NC_009952.1"/>
</dbReference>
<dbReference type="InterPro" id="IPR036390">
    <property type="entry name" value="WH_DNA-bd_sf"/>
</dbReference>
<dbReference type="STRING" id="398580.Dshi_1835"/>
<keyword evidence="8" id="KW-1185">Reference proteome</keyword>
<keyword evidence="3" id="KW-0805">Transcription regulation</keyword>
<evidence type="ECO:0000313" key="7">
    <source>
        <dbReference type="EMBL" id="ABV93577.1"/>
    </source>
</evidence>
<evidence type="ECO:0000256" key="3">
    <source>
        <dbReference type="ARBA" id="ARBA00023015"/>
    </source>
</evidence>
<dbReference type="Gene3D" id="1.10.10.10">
    <property type="entry name" value="Winged helix-like DNA-binding domain superfamily/Winged helix DNA-binding domain"/>
    <property type="match status" value="1"/>
</dbReference>
<dbReference type="SMART" id="SM00345">
    <property type="entry name" value="HTH_GNTR"/>
    <property type="match status" value="1"/>
</dbReference>
<keyword evidence="5" id="KW-0804">Transcription</keyword>
<dbReference type="PRINTS" id="PR00035">
    <property type="entry name" value="HTHGNTR"/>
</dbReference>
<dbReference type="InterPro" id="IPR000524">
    <property type="entry name" value="Tscrpt_reg_HTH_GntR"/>
</dbReference>
<dbReference type="GO" id="GO:0003677">
    <property type="term" value="F:DNA binding"/>
    <property type="evidence" value="ECO:0007669"/>
    <property type="project" value="UniProtKB-KW"/>
</dbReference>
<proteinExistence type="inferred from homology"/>
<dbReference type="AlphaFoldDB" id="A8LN64"/>
<dbReference type="eggNOG" id="COG1167">
    <property type="taxonomic scope" value="Bacteria"/>
</dbReference>
<dbReference type="PANTHER" id="PTHR46577">
    <property type="entry name" value="HTH-TYPE TRANSCRIPTIONAL REGULATORY PROTEIN GABR"/>
    <property type="match status" value="1"/>
</dbReference>
<dbReference type="KEGG" id="dsh:Dshi_1835"/>
<dbReference type="CDD" id="cd00609">
    <property type="entry name" value="AAT_like"/>
    <property type="match status" value="1"/>
</dbReference>
<sequence>MAKPRIAADVFFLDRTTNRPLQTQIRETVVASILSKQALPGALMPSSRKLAAHLGVARMTVTLAFQELVSQGYLEAHSRSGYRVADTETLSLLPVGTEAEPVDNSALWRNVLSENLRARRRVIKPKDWRALPYPFVFGEMDTSLFNHTAWRECVRQAMGTRDFDLMASNEATDDPLLVDYILSRMLPRRGITATRDQVLITVGAQNALWLAIELLTRAPLKAICENPCYPDTLQALRWCGAEVTTVDVDRDGLVPQDIPAGTQAVFVTPSHHAPTGATLTRARRERLLEMAQARDFIVVEDDYEFEMSFLEPPSPALKAMDRHQRVLYAGSFSKAMFPGLRLGYLVGPAPVIAEAKELRTMMLRHPPGHLQRTAAYFLAQGHYDLLMRDMRREFAKRRMAAVEALDGTALEMVGAARFGGTSLWIKAPDGVDTVALGQALLRDGVVIEPGAPFFSGPDQPTEFFRLGYSSIPADRIAEGIRRIDAKVAEFC</sequence>
<evidence type="ECO:0000256" key="4">
    <source>
        <dbReference type="ARBA" id="ARBA00023125"/>
    </source>
</evidence>
<protein>
    <submittedName>
        <fullName evidence="7">Putative transcriptional regulator</fullName>
    </submittedName>
</protein>
<dbReference type="SUPFAM" id="SSF46785">
    <property type="entry name" value="Winged helix' DNA-binding domain"/>
    <property type="match status" value="1"/>
</dbReference>
<evidence type="ECO:0000256" key="1">
    <source>
        <dbReference type="ARBA" id="ARBA00005384"/>
    </source>
</evidence>
<dbReference type="InterPro" id="IPR015424">
    <property type="entry name" value="PyrdxlP-dep_Trfase"/>
</dbReference>
<dbReference type="Gene3D" id="3.40.640.10">
    <property type="entry name" value="Type I PLP-dependent aspartate aminotransferase-like (Major domain)"/>
    <property type="match status" value="1"/>
</dbReference>
<gene>
    <name evidence="7" type="ordered locus">Dshi_1835</name>
</gene>
<accession>A8LN64</accession>
<evidence type="ECO:0000256" key="5">
    <source>
        <dbReference type="ARBA" id="ARBA00023163"/>
    </source>
</evidence>